<dbReference type="Gene3D" id="1.10.238.20">
    <property type="entry name" value="Pheromone/general odorant binding protein domain"/>
    <property type="match status" value="1"/>
</dbReference>
<dbReference type="GO" id="GO:0005615">
    <property type="term" value="C:extracellular space"/>
    <property type="evidence" value="ECO:0007669"/>
    <property type="project" value="TreeGrafter"/>
</dbReference>
<dbReference type="PANTHER" id="PTHR11857:SF43">
    <property type="entry name" value="GEO07291P1-RELATED"/>
    <property type="match status" value="1"/>
</dbReference>
<comment type="caution">
    <text evidence="6">The sequence shown here is derived from an EMBL/GenBank/DDBJ whole genome shotgun (WGS) entry which is preliminary data.</text>
</comment>
<dbReference type="InterPro" id="IPR036728">
    <property type="entry name" value="PBP_GOBP_sf"/>
</dbReference>
<dbReference type="CDD" id="cd23992">
    <property type="entry name" value="PBP_GOBP"/>
    <property type="match status" value="1"/>
</dbReference>
<dbReference type="Pfam" id="PF01395">
    <property type="entry name" value="PBP_GOBP"/>
    <property type="match status" value="1"/>
</dbReference>
<accession>A0A2J7PQK0</accession>
<feature type="signal peptide" evidence="5">
    <location>
        <begin position="1"/>
        <end position="24"/>
    </location>
</feature>
<protein>
    <submittedName>
        <fullName evidence="6">Uncharacterized protein</fullName>
    </submittedName>
</protein>
<sequence>MITMQLPPLAAILLLLGVTDLALGFSGRAFERAKEVDEKCRNENQVEKGYFEKFIKARIDEVDPPDNYKCFIKCIMVELLSLNDHGEFNIDEELQNVPPEIMEEGHRIIKTCHDTPGKDACDKAYQVHKCYHRENPELYSLVLHYWENASQK</sequence>
<dbReference type="GO" id="GO:0007608">
    <property type="term" value="P:sensory perception of smell"/>
    <property type="evidence" value="ECO:0007669"/>
    <property type="project" value="TreeGrafter"/>
</dbReference>
<dbReference type="SMART" id="SM00708">
    <property type="entry name" value="PhBP"/>
    <property type="match status" value="1"/>
</dbReference>
<organism evidence="6 7">
    <name type="scientific">Cryptotermes secundus</name>
    <dbReference type="NCBI Taxonomy" id="105785"/>
    <lineage>
        <taxon>Eukaryota</taxon>
        <taxon>Metazoa</taxon>
        <taxon>Ecdysozoa</taxon>
        <taxon>Arthropoda</taxon>
        <taxon>Hexapoda</taxon>
        <taxon>Insecta</taxon>
        <taxon>Pterygota</taxon>
        <taxon>Neoptera</taxon>
        <taxon>Polyneoptera</taxon>
        <taxon>Dictyoptera</taxon>
        <taxon>Blattodea</taxon>
        <taxon>Blattoidea</taxon>
        <taxon>Termitoidae</taxon>
        <taxon>Kalotermitidae</taxon>
        <taxon>Cryptotermitinae</taxon>
        <taxon>Cryptotermes</taxon>
    </lineage>
</organism>
<comment type="similarity">
    <text evidence="2">Belongs to the PBP/GOBP family.</text>
</comment>
<gene>
    <name evidence="6" type="ORF">B7P43_G05050</name>
</gene>
<dbReference type="AlphaFoldDB" id="A0A2J7PQK0"/>
<evidence type="ECO:0000256" key="2">
    <source>
        <dbReference type="ARBA" id="ARBA00008098"/>
    </source>
</evidence>
<dbReference type="STRING" id="105785.A0A2J7PQK0"/>
<dbReference type="PANTHER" id="PTHR11857">
    <property type="entry name" value="ODORANT BINDING PROTEIN-RELATED"/>
    <property type="match status" value="1"/>
</dbReference>
<keyword evidence="7" id="KW-1185">Reference proteome</keyword>
<evidence type="ECO:0000313" key="7">
    <source>
        <dbReference type="Proteomes" id="UP000235965"/>
    </source>
</evidence>
<evidence type="ECO:0000256" key="3">
    <source>
        <dbReference type="ARBA" id="ARBA00022525"/>
    </source>
</evidence>
<dbReference type="InParanoid" id="A0A2J7PQK0"/>
<dbReference type="InterPro" id="IPR006170">
    <property type="entry name" value="PBP/GOBP"/>
</dbReference>
<comment type="subcellular location">
    <subcellularLocation>
        <location evidence="1">Secreted</location>
    </subcellularLocation>
</comment>
<reference evidence="6 7" key="1">
    <citation type="submission" date="2017-12" db="EMBL/GenBank/DDBJ databases">
        <title>Hemimetabolous genomes reveal molecular basis of termite eusociality.</title>
        <authorList>
            <person name="Harrison M.C."/>
            <person name="Jongepier E."/>
            <person name="Robertson H.M."/>
            <person name="Arning N."/>
            <person name="Bitard-Feildel T."/>
            <person name="Chao H."/>
            <person name="Childers C.P."/>
            <person name="Dinh H."/>
            <person name="Doddapaneni H."/>
            <person name="Dugan S."/>
            <person name="Gowin J."/>
            <person name="Greiner C."/>
            <person name="Han Y."/>
            <person name="Hu H."/>
            <person name="Hughes D.S.T."/>
            <person name="Huylmans A.-K."/>
            <person name="Kemena C."/>
            <person name="Kremer L.P.M."/>
            <person name="Lee S.L."/>
            <person name="Lopez-Ezquerra A."/>
            <person name="Mallet L."/>
            <person name="Monroy-Kuhn J.M."/>
            <person name="Moser A."/>
            <person name="Murali S.C."/>
            <person name="Muzny D.M."/>
            <person name="Otani S."/>
            <person name="Piulachs M.-D."/>
            <person name="Poelchau M."/>
            <person name="Qu J."/>
            <person name="Schaub F."/>
            <person name="Wada-Katsumata A."/>
            <person name="Worley K.C."/>
            <person name="Xie Q."/>
            <person name="Ylla G."/>
            <person name="Poulsen M."/>
            <person name="Gibbs R.A."/>
            <person name="Schal C."/>
            <person name="Richards S."/>
            <person name="Belles X."/>
            <person name="Korb J."/>
            <person name="Bornberg-Bauer E."/>
        </authorList>
    </citation>
    <scope>NUCLEOTIDE SEQUENCE [LARGE SCALE GENOMIC DNA]</scope>
    <source>
        <tissue evidence="6">Whole body</tissue>
    </source>
</reference>
<evidence type="ECO:0000313" key="6">
    <source>
        <dbReference type="EMBL" id="PNF18613.1"/>
    </source>
</evidence>
<dbReference type="EMBL" id="NEVH01022635">
    <property type="protein sequence ID" value="PNF18613.1"/>
    <property type="molecule type" value="Genomic_DNA"/>
</dbReference>
<evidence type="ECO:0000256" key="1">
    <source>
        <dbReference type="ARBA" id="ARBA00004613"/>
    </source>
</evidence>
<dbReference type="Proteomes" id="UP000235965">
    <property type="component" value="Unassembled WGS sequence"/>
</dbReference>
<evidence type="ECO:0000256" key="4">
    <source>
        <dbReference type="ARBA" id="ARBA00022729"/>
    </source>
</evidence>
<feature type="chain" id="PRO_5014360009" evidence="5">
    <location>
        <begin position="25"/>
        <end position="152"/>
    </location>
</feature>
<name>A0A2J7PQK0_9NEOP</name>
<keyword evidence="4 5" id="KW-0732">Signal</keyword>
<keyword evidence="3" id="KW-0964">Secreted</keyword>
<evidence type="ECO:0000256" key="5">
    <source>
        <dbReference type="SAM" id="SignalP"/>
    </source>
</evidence>
<dbReference type="OrthoDB" id="5978988at2759"/>
<dbReference type="FunCoup" id="A0A2J7PQK0">
    <property type="interactions" value="20"/>
</dbReference>
<proteinExistence type="inferred from homology"/>
<dbReference type="SUPFAM" id="SSF47565">
    <property type="entry name" value="Insect pheromone/odorant-binding proteins"/>
    <property type="match status" value="1"/>
</dbReference>
<dbReference type="FunFam" id="1.10.238.20:FF:000001">
    <property type="entry name" value="General odorant-binding protein lush"/>
    <property type="match status" value="1"/>
</dbReference>
<dbReference type="GO" id="GO:0005549">
    <property type="term" value="F:odorant binding"/>
    <property type="evidence" value="ECO:0007669"/>
    <property type="project" value="InterPro"/>
</dbReference>